<protein>
    <submittedName>
        <fullName evidence="1">Uncharacterized protein</fullName>
    </submittedName>
</protein>
<dbReference type="AlphaFoldDB" id="A0A7J0EXJ8"/>
<gene>
    <name evidence="1" type="ORF">Acr_07g0013970</name>
</gene>
<proteinExistence type="predicted"/>
<sequence>MARLQGGLGCTGGLGMGCKVGVGQHKGWAARAGAEAVGGGGLLVVGLRKGKAGGWAKQRLHRVVVGLHRKRGQTDCSGGAGSTRLAERGGPGRGLDKAVLRLDYVVLRLDYAAAQGLACTGLNSAGQSGGCTEAWLEEGCTEAGGC</sequence>
<evidence type="ECO:0000313" key="1">
    <source>
        <dbReference type="EMBL" id="GFY91201.1"/>
    </source>
</evidence>
<comment type="caution">
    <text evidence="1">The sequence shown here is derived from an EMBL/GenBank/DDBJ whole genome shotgun (WGS) entry which is preliminary data.</text>
</comment>
<reference evidence="1 2" key="1">
    <citation type="submission" date="2019-07" db="EMBL/GenBank/DDBJ databases">
        <title>De Novo Assembly of kiwifruit Actinidia rufa.</title>
        <authorList>
            <person name="Sugita-Konishi S."/>
            <person name="Sato K."/>
            <person name="Mori E."/>
            <person name="Abe Y."/>
            <person name="Kisaki G."/>
            <person name="Hamano K."/>
            <person name="Suezawa K."/>
            <person name="Otani M."/>
            <person name="Fukuda T."/>
            <person name="Manabe T."/>
            <person name="Gomi K."/>
            <person name="Tabuchi M."/>
            <person name="Akimitsu K."/>
            <person name="Kataoka I."/>
        </authorList>
    </citation>
    <scope>NUCLEOTIDE SEQUENCE [LARGE SCALE GENOMIC DNA]</scope>
    <source>
        <strain evidence="2">cv. Fuchu</strain>
    </source>
</reference>
<evidence type="ECO:0000313" key="2">
    <source>
        <dbReference type="Proteomes" id="UP000585474"/>
    </source>
</evidence>
<dbReference type="Proteomes" id="UP000585474">
    <property type="component" value="Unassembled WGS sequence"/>
</dbReference>
<keyword evidence="2" id="KW-1185">Reference proteome</keyword>
<dbReference type="PROSITE" id="PS51257">
    <property type="entry name" value="PROKAR_LIPOPROTEIN"/>
    <property type="match status" value="1"/>
</dbReference>
<name>A0A7J0EXJ8_9ERIC</name>
<organism evidence="1 2">
    <name type="scientific">Actinidia rufa</name>
    <dbReference type="NCBI Taxonomy" id="165716"/>
    <lineage>
        <taxon>Eukaryota</taxon>
        <taxon>Viridiplantae</taxon>
        <taxon>Streptophyta</taxon>
        <taxon>Embryophyta</taxon>
        <taxon>Tracheophyta</taxon>
        <taxon>Spermatophyta</taxon>
        <taxon>Magnoliopsida</taxon>
        <taxon>eudicotyledons</taxon>
        <taxon>Gunneridae</taxon>
        <taxon>Pentapetalae</taxon>
        <taxon>asterids</taxon>
        <taxon>Ericales</taxon>
        <taxon>Actinidiaceae</taxon>
        <taxon>Actinidia</taxon>
    </lineage>
</organism>
<accession>A0A7J0EXJ8</accession>
<dbReference type="EMBL" id="BJWL01000007">
    <property type="protein sequence ID" value="GFY91201.1"/>
    <property type="molecule type" value="Genomic_DNA"/>
</dbReference>